<reference evidence="1" key="1">
    <citation type="submission" date="2023-03" db="EMBL/GenBank/DDBJ databases">
        <title>Massive genome expansion in bonnet fungi (Mycena s.s.) driven by repeated elements and novel gene families across ecological guilds.</title>
        <authorList>
            <consortium name="Lawrence Berkeley National Laboratory"/>
            <person name="Harder C.B."/>
            <person name="Miyauchi S."/>
            <person name="Viragh M."/>
            <person name="Kuo A."/>
            <person name="Thoen E."/>
            <person name="Andreopoulos B."/>
            <person name="Lu D."/>
            <person name="Skrede I."/>
            <person name="Drula E."/>
            <person name="Henrissat B."/>
            <person name="Morin E."/>
            <person name="Kohler A."/>
            <person name="Barry K."/>
            <person name="LaButti K."/>
            <person name="Morin E."/>
            <person name="Salamov A."/>
            <person name="Lipzen A."/>
            <person name="Mereny Z."/>
            <person name="Hegedus B."/>
            <person name="Baldrian P."/>
            <person name="Stursova M."/>
            <person name="Weitz H."/>
            <person name="Taylor A."/>
            <person name="Grigoriev I.V."/>
            <person name="Nagy L.G."/>
            <person name="Martin F."/>
            <person name="Kauserud H."/>
        </authorList>
    </citation>
    <scope>NUCLEOTIDE SEQUENCE</scope>
    <source>
        <strain evidence="1">9144</strain>
    </source>
</reference>
<accession>A0AAD7E264</accession>
<gene>
    <name evidence="1" type="ORF">GGX14DRAFT_351499</name>
</gene>
<protein>
    <recommendedName>
        <fullName evidence="3">S-adenosyl-L-methionine-dependent methyltransferase</fullName>
    </recommendedName>
</protein>
<sequence>MRLSASFGLISDLCAAIRVASLPTLKAVFRKPSLVLSPAAVSSIFMAAVWSAFAAPTDEGARPVKRSLIRHAYGAVLDIGAGLGHSIDYLDRTKVTAYIALEPNVLMHEAIRARATAAGLREEDGTLLILRAGAEDPEKIRALLAGAGRPQQVETMLSVMTLCSIPDPQQTLQRLVREVLAPEGRLLFYEHVLSPLADVAWWQQFWTPIWALAFDGCCLNRPTHLWIDAMEDEGVDGERMSMWNERELWGKEGEPDEHLFWHRVGRFVKHNN</sequence>
<evidence type="ECO:0000313" key="1">
    <source>
        <dbReference type="EMBL" id="KAJ7224391.1"/>
    </source>
</evidence>
<comment type="caution">
    <text evidence="1">The sequence shown here is derived from an EMBL/GenBank/DDBJ whole genome shotgun (WGS) entry which is preliminary data.</text>
</comment>
<dbReference type="Proteomes" id="UP001219525">
    <property type="component" value="Unassembled WGS sequence"/>
</dbReference>
<dbReference type="PANTHER" id="PTHR45036">
    <property type="entry name" value="METHYLTRANSFERASE LIKE 7B"/>
    <property type="match status" value="1"/>
</dbReference>
<dbReference type="AlphaFoldDB" id="A0AAD7E264"/>
<dbReference type="EMBL" id="JARJCW010000005">
    <property type="protein sequence ID" value="KAJ7224391.1"/>
    <property type="molecule type" value="Genomic_DNA"/>
</dbReference>
<dbReference type="Pfam" id="PF13489">
    <property type="entry name" value="Methyltransf_23"/>
    <property type="match status" value="1"/>
</dbReference>
<organism evidence="1 2">
    <name type="scientific">Mycena pura</name>
    <dbReference type="NCBI Taxonomy" id="153505"/>
    <lineage>
        <taxon>Eukaryota</taxon>
        <taxon>Fungi</taxon>
        <taxon>Dikarya</taxon>
        <taxon>Basidiomycota</taxon>
        <taxon>Agaricomycotina</taxon>
        <taxon>Agaricomycetes</taxon>
        <taxon>Agaricomycetidae</taxon>
        <taxon>Agaricales</taxon>
        <taxon>Marasmiineae</taxon>
        <taxon>Mycenaceae</taxon>
        <taxon>Mycena</taxon>
    </lineage>
</organism>
<dbReference type="InterPro" id="IPR052356">
    <property type="entry name" value="Thiol_S-MT"/>
</dbReference>
<dbReference type="InterPro" id="IPR029063">
    <property type="entry name" value="SAM-dependent_MTases_sf"/>
</dbReference>
<dbReference type="PANTHER" id="PTHR45036:SF1">
    <property type="entry name" value="METHYLTRANSFERASE LIKE 7A"/>
    <property type="match status" value="1"/>
</dbReference>
<name>A0AAD7E264_9AGAR</name>
<keyword evidence="2" id="KW-1185">Reference proteome</keyword>
<dbReference type="CDD" id="cd02440">
    <property type="entry name" value="AdoMet_MTases"/>
    <property type="match status" value="1"/>
</dbReference>
<proteinExistence type="predicted"/>
<evidence type="ECO:0000313" key="2">
    <source>
        <dbReference type="Proteomes" id="UP001219525"/>
    </source>
</evidence>
<dbReference type="SUPFAM" id="SSF53335">
    <property type="entry name" value="S-adenosyl-L-methionine-dependent methyltransferases"/>
    <property type="match status" value="1"/>
</dbReference>
<evidence type="ECO:0008006" key="3">
    <source>
        <dbReference type="Google" id="ProtNLM"/>
    </source>
</evidence>
<dbReference type="Gene3D" id="3.40.50.150">
    <property type="entry name" value="Vaccinia Virus protein VP39"/>
    <property type="match status" value="1"/>
</dbReference>